<proteinExistence type="predicted"/>
<dbReference type="AlphaFoldDB" id="A0A2M4CDU8"/>
<sequence>MAMSLTLLVELYFGWTCTASTPLSIGGIGSSSRLISHSPRRTSIICLNARCFCMQLAVVNTAPTSISVPAHRYSS</sequence>
<dbReference type="EMBL" id="GGFJ01013967">
    <property type="protein sequence ID" value="MBW63108.1"/>
    <property type="molecule type" value="Transcribed_RNA"/>
</dbReference>
<protein>
    <submittedName>
        <fullName evidence="2">Putative secreted protein</fullName>
    </submittedName>
</protein>
<keyword evidence="1" id="KW-0732">Signal</keyword>
<name>A0A2M4CDU8_9DIPT</name>
<organism evidence="2">
    <name type="scientific">Anopheles marajoara</name>
    <dbReference type="NCBI Taxonomy" id="58244"/>
    <lineage>
        <taxon>Eukaryota</taxon>
        <taxon>Metazoa</taxon>
        <taxon>Ecdysozoa</taxon>
        <taxon>Arthropoda</taxon>
        <taxon>Hexapoda</taxon>
        <taxon>Insecta</taxon>
        <taxon>Pterygota</taxon>
        <taxon>Neoptera</taxon>
        <taxon>Endopterygota</taxon>
        <taxon>Diptera</taxon>
        <taxon>Nematocera</taxon>
        <taxon>Culicoidea</taxon>
        <taxon>Culicidae</taxon>
        <taxon>Anophelinae</taxon>
        <taxon>Anopheles</taxon>
    </lineage>
</organism>
<evidence type="ECO:0000256" key="1">
    <source>
        <dbReference type="SAM" id="SignalP"/>
    </source>
</evidence>
<feature type="signal peptide" evidence="1">
    <location>
        <begin position="1"/>
        <end position="19"/>
    </location>
</feature>
<reference evidence="2" key="1">
    <citation type="submission" date="2018-01" db="EMBL/GenBank/DDBJ databases">
        <title>An insight into the sialome of Amazonian anophelines.</title>
        <authorList>
            <person name="Ribeiro J.M."/>
            <person name="Scarpassa V."/>
            <person name="Calvo E."/>
        </authorList>
    </citation>
    <scope>NUCLEOTIDE SEQUENCE</scope>
    <source>
        <tissue evidence="2">Salivary glands</tissue>
    </source>
</reference>
<evidence type="ECO:0000313" key="2">
    <source>
        <dbReference type="EMBL" id="MBW63108.1"/>
    </source>
</evidence>
<accession>A0A2M4CDU8</accession>
<feature type="chain" id="PRO_5014947723" evidence="1">
    <location>
        <begin position="20"/>
        <end position="75"/>
    </location>
</feature>